<proteinExistence type="predicted"/>
<keyword evidence="3" id="KW-1185">Reference proteome</keyword>
<gene>
    <name evidence="2" type="ORF">PV09_03757</name>
</gene>
<protein>
    <recommendedName>
        <fullName evidence="4">C2H2-type domain-containing protein</fullName>
    </recommendedName>
</protein>
<evidence type="ECO:0000313" key="3">
    <source>
        <dbReference type="Proteomes" id="UP000053259"/>
    </source>
</evidence>
<dbReference type="RefSeq" id="XP_016215083.1">
    <property type="nucleotide sequence ID" value="XM_016356994.1"/>
</dbReference>
<evidence type="ECO:0008006" key="4">
    <source>
        <dbReference type="Google" id="ProtNLM"/>
    </source>
</evidence>
<dbReference type="Proteomes" id="UP000053259">
    <property type="component" value="Unassembled WGS sequence"/>
</dbReference>
<sequence length="498" mass="56376">MSLNDSIITTQDARYEIIEPQEQTPRGDQSDQASPRCSLEHQELPVTTVNKLTGLSEAETANNGFVSCNSTHHIAPKHSVAQPQLNLRSPQTPSAAQSIKTVRRRPGQLSYGCPMCKGNRTYYENIDNPCTAPKGLGLDIKYIRDHLEMHHSPHMRCLKCYQKFRSNAWDKYAEHVQKNECTPVDPLSMPELFTADQEIAFRNLKNAVRRDLSVEEKWREIYRTLFPHAKDKNTIDPYYDYWVARHLVDPSLGQLGHSTEDVTRPTGLKRPASMLEDEPNSKASSSISVDETSRAAFASTSVDESPEAVRRAKSPSALVKDILAHIRLKAECYTGNEASNATQLSSDNNQKKKIRPSTEDEKRTRDLTRLQNEVRVLNKTRVNRKIRLRTSRSDSERGKKNKAIQFVDHATDGRHAASNVKADELLAAVRESINHGFQHKEEKFDVRGLDEFFEEAMNAPTAEQREERNDLDSIYDYFLVEAQSGSDANKAHDQAASM</sequence>
<evidence type="ECO:0000256" key="1">
    <source>
        <dbReference type="SAM" id="MobiDB-lite"/>
    </source>
</evidence>
<dbReference type="InParanoid" id="A0A0D2B1J8"/>
<feature type="region of interest" description="Disordered" evidence="1">
    <location>
        <begin position="340"/>
        <end position="364"/>
    </location>
</feature>
<feature type="compositionally biased region" description="Polar residues" evidence="1">
    <location>
        <begin position="21"/>
        <end position="35"/>
    </location>
</feature>
<evidence type="ECO:0000313" key="2">
    <source>
        <dbReference type="EMBL" id="KIW05214.1"/>
    </source>
</evidence>
<feature type="region of interest" description="Disordered" evidence="1">
    <location>
        <begin position="1"/>
        <end position="38"/>
    </location>
</feature>
<dbReference type="AlphaFoldDB" id="A0A0D2B1J8"/>
<dbReference type="OrthoDB" id="4738706at2759"/>
<dbReference type="HOGENOM" id="CLU_547685_0_0_1"/>
<dbReference type="EMBL" id="KN847538">
    <property type="protein sequence ID" value="KIW05214.1"/>
    <property type="molecule type" value="Genomic_DNA"/>
</dbReference>
<feature type="compositionally biased region" description="Polar residues" evidence="1">
    <location>
        <begin position="281"/>
        <end position="290"/>
    </location>
</feature>
<name>A0A0D2B1J8_9PEZI</name>
<organism evidence="2 3">
    <name type="scientific">Verruconis gallopava</name>
    <dbReference type="NCBI Taxonomy" id="253628"/>
    <lineage>
        <taxon>Eukaryota</taxon>
        <taxon>Fungi</taxon>
        <taxon>Dikarya</taxon>
        <taxon>Ascomycota</taxon>
        <taxon>Pezizomycotina</taxon>
        <taxon>Dothideomycetes</taxon>
        <taxon>Pleosporomycetidae</taxon>
        <taxon>Venturiales</taxon>
        <taxon>Sympoventuriaceae</taxon>
        <taxon>Verruconis</taxon>
    </lineage>
</organism>
<dbReference type="GeneID" id="27311730"/>
<feature type="region of interest" description="Disordered" evidence="1">
    <location>
        <begin position="253"/>
        <end position="290"/>
    </location>
</feature>
<feature type="region of interest" description="Disordered" evidence="1">
    <location>
        <begin position="84"/>
        <end position="103"/>
    </location>
</feature>
<reference evidence="2 3" key="1">
    <citation type="submission" date="2015-01" db="EMBL/GenBank/DDBJ databases">
        <title>The Genome Sequence of Ochroconis gallopava CBS43764.</title>
        <authorList>
            <consortium name="The Broad Institute Genomics Platform"/>
            <person name="Cuomo C."/>
            <person name="de Hoog S."/>
            <person name="Gorbushina A."/>
            <person name="Stielow B."/>
            <person name="Teixiera M."/>
            <person name="Abouelleil A."/>
            <person name="Chapman S.B."/>
            <person name="Priest M."/>
            <person name="Young S.K."/>
            <person name="Wortman J."/>
            <person name="Nusbaum C."/>
            <person name="Birren B."/>
        </authorList>
    </citation>
    <scope>NUCLEOTIDE SEQUENCE [LARGE SCALE GENOMIC DNA]</scope>
    <source>
        <strain evidence="2 3">CBS 43764</strain>
    </source>
</reference>
<feature type="compositionally biased region" description="Polar residues" evidence="1">
    <location>
        <begin position="84"/>
        <end position="100"/>
    </location>
</feature>
<dbReference type="VEuPathDB" id="FungiDB:PV09_03757"/>
<accession>A0A0D2B1J8</accession>
<feature type="compositionally biased region" description="Polar residues" evidence="1">
    <location>
        <begin position="1"/>
        <end position="12"/>
    </location>
</feature>